<dbReference type="Pfam" id="PF00440">
    <property type="entry name" value="TetR_N"/>
    <property type="match status" value="1"/>
</dbReference>
<dbReference type="EMBL" id="BEXA01000001">
    <property type="protein sequence ID" value="GAY71926.1"/>
    <property type="molecule type" value="Genomic_DNA"/>
</dbReference>
<proteinExistence type="predicted"/>
<keyword evidence="1 2" id="KW-0238">DNA-binding</keyword>
<evidence type="ECO:0000259" key="3">
    <source>
        <dbReference type="PROSITE" id="PS50977"/>
    </source>
</evidence>
<gene>
    <name evidence="4" type="ORF">NBRC111893_72</name>
</gene>
<dbReference type="InterPro" id="IPR050624">
    <property type="entry name" value="HTH-type_Tx_Regulator"/>
</dbReference>
<name>A0A401FI10_9LACO</name>
<feature type="domain" description="HTH tetR-type" evidence="3">
    <location>
        <begin position="6"/>
        <end position="66"/>
    </location>
</feature>
<feature type="DNA-binding region" description="H-T-H motif" evidence="2">
    <location>
        <begin position="29"/>
        <end position="48"/>
    </location>
</feature>
<evidence type="ECO:0000256" key="2">
    <source>
        <dbReference type="PROSITE-ProRule" id="PRU00335"/>
    </source>
</evidence>
<dbReference type="RefSeq" id="WP_125007547.1">
    <property type="nucleotide sequence ID" value="NZ_BEXA01000001.1"/>
</dbReference>
<dbReference type="Gene3D" id="1.10.357.10">
    <property type="entry name" value="Tetracycline Repressor, domain 2"/>
    <property type="match status" value="1"/>
</dbReference>
<dbReference type="PANTHER" id="PTHR43479">
    <property type="entry name" value="ACREF/ENVCD OPERON REPRESSOR-RELATED"/>
    <property type="match status" value="1"/>
</dbReference>
<accession>A0A401FI10</accession>
<evidence type="ECO:0000313" key="4">
    <source>
        <dbReference type="EMBL" id="GAY71926.1"/>
    </source>
</evidence>
<dbReference type="InterPro" id="IPR039532">
    <property type="entry name" value="TetR_C_Firmicutes"/>
</dbReference>
<dbReference type="OrthoDB" id="9810250at2"/>
<keyword evidence="5" id="KW-1185">Reference proteome</keyword>
<dbReference type="InterPro" id="IPR009057">
    <property type="entry name" value="Homeodomain-like_sf"/>
</dbReference>
<comment type="caution">
    <text evidence="4">The sequence shown here is derived from an EMBL/GenBank/DDBJ whole genome shotgun (WGS) entry which is preliminary data.</text>
</comment>
<dbReference type="PANTHER" id="PTHR43479:SF7">
    <property type="entry name" value="TETR-FAMILY TRANSCRIPTIONAL REGULATOR"/>
    <property type="match status" value="1"/>
</dbReference>
<dbReference type="Proteomes" id="UP000286974">
    <property type="component" value="Unassembled WGS sequence"/>
</dbReference>
<evidence type="ECO:0000256" key="1">
    <source>
        <dbReference type="ARBA" id="ARBA00023125"/>
    </source>
</evidence>
<sequence length="173" mass="20140">MPTASEQTREYLLGALDRLLKQKNFMDITVSELTRVAGVSRMTFYRHYGNIYELLNINLKQIMAELPTYDKLTTDEYESAIANYMNFFSAHSDFIKLILRAKQQNLLRENITTVMRSLMTVKSNSLPFKERDLKYYVSYHANGFASVIIDWFSNGQVETPEEMAAFLYKNITT</sequence>
<dbReference type="GO" id="GO:0003677">
    <property type="term" value="F:DNA binding"/>
    <property type="evidence" value="ECO:0007669"/>
    <property type="project" value="UniProtKB-UniRule"/>
</dbReference>
<dbReference type="AlphaFoldDB" id="A0A401FI10"/>
<protein>
    <submittedName>
        <fullName evidence="4">Transcriptional regulator, TetR family</fullName>
    </submittedName>
</protein>
<dbReference type="Pfam" id="PF14278">
    <property type="entry name" value="TetR_C_8"/>
    <property type="match status" value="1"/>
</dbReference>
<evidence type="ECO:0000313" key="5">
    <source>
        <dbReference type="Proteomes" id="UP000286974"/>
    </source>
</evidence>
<reference evidence="4 5" key="1">
    <citation type="submission" date="2017-11" db="EMBL/GenBank/DDBJ databases">
        <title>Draft Genome Sequence of Lactobacillus curieae NBRC 111893 isolated from Koso, a Japanese sugar-Vegetable Fermented Beverage.</title>
        <authorList>
            <person name="Chiou T.Y."/>
            <person name="Oshima K."/>
            <person name="Suda W."/>
            <person name="Hattori M."/>
            <person name="Takahashi T."/>
        </authorList>
    </citation>
    <scope>NUCLEOTIDE SEQUENCE [LARGE SCALE GENOMIC DNA]</scope>
    <source>
        <strain evidence="4 5">NBRC111893</strain>
    </source>
</reference>
<dbReference type="PROSITE" id="PS50977">
    <property type="entry name" value="HTH_TETR_2"/>
    <property type="match status" value="1"/>
</dbReference>
<dbReference type="InterPro" id="IPR001647">
    <property type="entry name" value="HTH_TetR"/>
</dbReference>
<dbReference type="SUPFAM" id="SSF46689">
    <property type="entry name" value="Homeodomain-like"/>
    <property type="match status" value="1"/>
</dbReference>
<organism evidence="4 5">
    <name type="scientific">Lentilactobacillus kosonis</name>
    <dbReference type="NCBI Taxonomy" id="2810561"/>
    <lineage>
        <taxon>Bacteria</taxon>
        <taxon>Bacillati</taxon>
        <taxon>Bacillota</taxon>
        <taxon>Bacilli</taxon>
        <taxon>Lactobacillales</taxon>
        <taxon>Lactobacillaceae</taxon>
        <taxon>Lentilactobacillus</taxon>
    </lineage>
</organism>